<reference evidence="3 4" key="1">
    <citation type="submission" date="2022-10" db="EMBL/GenBank/DDBJ databases">
        <title>Alteromonas sp. chi3 Genome sequencing.</title>
        <authorList>
            <person name="Park S."/>
        </authorList>
    </citation>
    <scope>NUCLEOTIDE SEQUENCE [LARGE SCALE GENOMIC DNA]</scope>
    <source>
        <strain evidence="4">chi3</strain>
    </source>
</reference>
<evidence type="ECO:0000256" key="2">
    <source>
        <dbReference type="SAM" id="Phobius"/>
    </source>
</evidence>
<dbReference type="RefSeq" id="WP_273641744.1">
    <property type="nucleotide sequence ID" value="NZ_JAQQXP010000002.1"/>
</dbReference>
<evidence type="ECO:0000313" key="3">
    <source>
        <dbReference type="EMBL" id="MDC8831960.1"/>
    </source>
</evidence>
<feature type="transmembrane region" description="Helical" evidence="2">
    <location>
        <begin position="453"/>
        <end position="474"/>
    </location>
</feature>
<dbReference type="InterPro" id="IPR021913">
    <property type="entry name" value="DUF3526"/>
</dbReference>
<name>A0ABT5L4J6_9ALTE</name>
<keyword evidence="2" id="KW-1133">Transmembrane helix</keyword>
<accession>A0ABT5L4J6</accession>
<feature type="transmembrane region" description="Helical" evidence="2">
    <location>
        <begin position="133"/>
        <end position="151"/>
    </location>
</feature>
<sequence>MSDTLLTIARDEWRYWRRSKLAQTVVIITFLLMAASVWVTYSAVQLAAEQRQHMQASSEDTFVDQPDRHPHRMVHYGHYLFRAPLPLSSLDPGIDPFTGTAIFLEGHRQNGATFADQKQSSGLTWLGRLTPSYIMQVLAPLLVIILGFGVMTREREAGTLDFLKVQGVSPLTLIAGKGLALAGAVVLVLSPLIIGAVFAVLNGAALLPAAVFIVSYLLYLSIWCGVVLLASTLSPSNSSSFSTLIALWILLCLMVPRIAANTASVMVNSPGKLETDFAVLHKLRQMGDGHNAGDPAFKALKDNLLAKYDVDKVEDLPVNFKGIVAQQSEAQLTQVLNEFAEQQMQREKAQSDIARRFGWLSPVLAIQTASMKLAGTDLENYHRFLREAEAVRFDFVQSLNKLHAEGLSYAADSNKYSSHEAKKKATVSAENWHILNDFRFTGLAAKQRVAQSLASLLQLLLSLIVVVGTILFAGKRV</sequence>
<evidence type="ECO:0000313" key="4">
    <source>
        <dbReference type="Proteomes" id="UP001218788"/>
    </source>
</evidence>
<feature type="transmembrane region" description="Helical" evidence="2">
    <location>
        <begin position="179"/>
        <end position="201"/>
    </location>
</feature>
<feature type="coiled-coil region" evidence="1">
    <location>
        <begin position="325"/>
        <end position="352"/>
    </location>
</feature>
<keyword evidence="1" id="KW-0175">Coiled coil</keyword>
<evidence type="ECO:0000256" key="1">
    <source>
        <dbReference type="SAM" id="Coils"/>
    </source>
</evidence>
<keyword evidence="2" id="KW-0472">Membrane</keyword>
<keyword evidence="4" id="KW-1185">Reference proteome</keyword>
<gene>
    <name evidence="3" type="ORF">OIK42_14470</name>
</gene>
<dbReference type="Proteomes" id="UP001218788">
    <property type="component" value="Unassembled WGS sequence"/>
</dbReference>
<dbReference type="PANTHER" id="PTHR43471">
    <property type="entry name" value="ABC TRANSPORTER PERMEASE"/>
    <property type="match status" value="1"/>
</dbReference>
<dbReference type="EMBL" id="JAQQXP010000002">
    <property type="protein sequence ID" value="MDC8831960.1"/>
    <property type="molecule type" value="Genomic_DNA"/>
</dbReference>
<organism evidence="3 4">
    <name type="scientific">Alteromonas gilva</name>
    <dbReference type="NCBI Taxonomy" id="2987522"/>
    <lineage>
        <taxon>Bacteria</taxon>
        <taxon>Pseudomonadati</taxon>
        <taxon>Pseudomonadota</taxon>
        <taxon>Gammaproteobacteria</taxon>
        <taxon>Alteromonadales</taxon>
        <taxon>Alteromonadaceae</taxon>
        <taxon>Alteromonas/Salinimonas group</taxon>
        <taxon>Alteromonas</taxon>
    </lineage>
</organism>
<proteinExistence type="predicted"/>
<dbReference type="Pfam" id="PF12040">
    <property type="entry name" value="DUF3526"/>
    <property type="match status" value="1"/>
</dbReference>
<feature type="transmembrane region" description="Helical" evidence="2">
    <location>
        <begin position="21"/>
        <end position="41"/>
    </location>
</feature>
<comment type="caution">
    <text evidence="3">The sequence shown here is derived from an EMBL/GenBank/DDBJ whole genome shotgun (WGS) entry which is preliminary data.</text>
</comment>
<keyword evidence="2" id="KW-0812">Transmembrane</keyword>
<dbReference type="PANTHER" id="PTHR43471:SF1">
    <property type="entry name" value="ABC TRANSPORTER PERMEASE PROTEIN NOSY-RELATED"/>
    <property type="match status" value="1"/>
</dbReference>
<feature type="transmembrane region" description="Helical" evidence="2">
    <location>
        <begin position="241"/>
        <end position="260"/>
    </location>
</feature>
<protein>
    <submittedName>
        <fullName evidence="3">DUF3526 domain-containing protein</fullName>
    </submittedName>
</protein>
<feature type="transmembrane region" description="Helical" evidence="2">
    <location>
        <begin position="207"/>
        <end position="229"/>
    </location>
</feature>